<evidence type="ECO:0000256" key="7">
    <source>
        <dbReference type="ARBA" id="ARBA00022960"/>
    </source>
</evidence>
<dbReference type="PROSITE" id="PS00843">
    <property type="entry name" value="DALA_DALA_LIGASE_1"/>
    <property type="match status" value="1"/>
</dbReference>
<dbReference type="SUPFAM" id="SSF52440">
    <property type="entry name" value="PreATP-grasp domain"/>
    <property type="match status" value="1"/>
</dbReference>
<dbReference type="GO" id="GO:0008716">
    <property type="term" value="F:D-alanine-D-alanine ligase activity"/>
    <property type="evidence" value="ECO:0007669"/>
    <property type="project" value="UniProtKB-UniRule"/>
</dbReference>
<evidence type="ECO:0000313" key="16">
    <source>
        <dbReference type="Proteomes" id="UP000198584"/>
    </source>
</evidence>
<dbReference type="InterPro" id="IPR016185">
    <property type="entry name" value="PreATP-grasp_dom_sf"/>
</dbReference>
<dbReference type="InterPro" id="IPR013815">
    <property type="entry name" value="ATP_grasp_subdomain_1"/>
</dbReference>
<keyword evidence="9 10" id="KW-0961">Cell wall biogenesis/degradation</keyword>
<keyword evidence="12" id="KW-0479">Metal-binding</keyword>
<dbReference type="PIRSF" id="PIRSF039102">
    <property type="entry name" value="Ddl/VanB"/>
    <property type="match status" value="1"/>
</dbReference>
<keyword evidence="6 13" id="KW-0067">ATP-binding</keyword>
<evidence type="ECO:0000256" key="12">
    <source>
        <dbReference type="PIRSR" id="PIRSR039102-3"/>
    </source>
</evidence>
<gene>
    <name evidence="10" type="primary">ddl</name>
    <name evidence="15" type="ORF">SAMN05421743_10684</name>
</gene>
<dbReference type="PROSITE" id="PS00844">
    <property type="entry name" value="DALA_DALA_LIGASE_2"/>
    <property type="match status" value="1"/>
</dbReference>
<feature type="active site" evidence="11">
    <location>
        <position position="151"/>
    </location>
</feature>
<dbReference type="GO" id="GO:0005524">
    <property type="term" value="F:ATP binding"/>
    <property type="evidence" value="ECO:0007669"/>
    <property type="project" value="UniProtKB-UniRule"/>
</dbReference>
<evidence type="ECO:0000256" key="5">
    <source>
        <dbReference type="ARBA" id="ARBA00022741"/>
    </source>
</evidence>
<dbReference type="InterPro" id="IPR011127">
    <property type="entry name" value="Dala_Dala_lig_N"/>
</dbReference>
<dbReference type="GO" id="GO:0009252">
    <property type="term" value="P:peptidoglycan biosynthetic process"/>
    <property type="evidence" value="ECO:0007669"/>
    <property type="project" value="UniProtKB-UniRule"/>
</dbReference>
<evidence type="ECO:0000256" key="2">
    <source>
        <dbReference type="ARBA" id="ARBA00010871"/>
    </source>
</evidence>
<reference evidence="15 16" key="1">
    <citation type="submission" date="2016-10" db="EMBL/GenBank/DDBJ databases">
        <authorList>
            <person name="de Groot N.N."/>
        </authorList>
    </citation>
    <scope>NUCLEOTIDE SEQUENCE [LARGE SCALE GENOMIC DNA]</scope>
    <source>
        <strain evidence="15 16">CCM7597</strain>
    </source>
</reference>
<protein>
    <recommendedName>
        <fullName evidence="10">D-alanine--D-alanine ligase</fullName>
        <ecNumber evidence="10">6.3.2.4</ecNumber>
    </recommendedName>
    <alternativeName>
        <fullName evidence="10">D-Ala-D-Ala ligase</fullName>
    </alternativeName>
    <alternativeName>
        <fullName evidence="10">D-alanylalanine synthetase</fullName>
    </alternativeName>
</protein>
<dbReference type="InterPro" id="IPR011095">
    <property type="entry name" value="Dala_Dala_lig_C"/>
</dbReference>
<dbReference type="AlphaFoldDB" id="A0A1H4CJM3"/>
<dbReference type="Gene3D" id="3.40.50.20">
    <property type="match status" value="1"/>
</dbReference>
<keyword evidence="12" id="KW-0464">Manganese</keyword>
<feature type="binding site" evidence="12">
    <location>
        <position position="262"/>
    </location>
    <ligand>
        <name>Mg(2+)</name>
        <dbReference type="ChEBI" id="CHEBI:18420"/>
        <label>1</label>
    </ligand>
</feature>
<dbReference type="PANTHER" id="PTHR23132">
    <property type="entry name" value="D-ALANINE--D-ALANINE LIGASE"/>
    <property type="match status" value="1"/>
</dbReference>
<keyword evidence="12" id="KW-0460">Magnesium</keyword>
<organism evidence="15 16">
    <name type="scientific">Thalassobacillus cyri</name>
    <dbReference type="NCBI Taxonomy" id="571932"/>
    <lineage>
        <taxon>Bacteria</taxon>
        <taxon>Bacillati</taxon>
        <taxon>Bacillota</taxon>
        <taxon>Bacilli</taxon>
        <taxon>Bacillales</taxon>
        <taxon>Bacillaceae</taxon>
        <taxon>Thalassobacillus</taxon>
    </lineage>
</organism>
<evidence type="ECO:0000256" key="9">
    <source>
        <dbReference type="ARBA" id="ARBA00023316"/>
    </source>
</evidence>
<feature type="binding site" evidence="12">
    <location>
        <position position="275"/>
    </location>
    <ligand>
        <name>Mg(2+)</name>
        <dbReference type="ChEBI" id="CHEBI:18420"/>
        <label>1</label>
    </ligand>
</feature>
<feature type="binding site" evidence="12">
    <location>
        <position position="277"/>
    </location>
    <ligand>
        <name>Mg(2+)</name>
        <dbReference type="ChEBI" id="CHEBI:18420"/>
        <label>2</label>
    </ligand>
</feature>
<comment type="similarity">
    <text evidence="2 10">Belongs to the D-alanine--D-alanine ligase family.</text>
</comment>
<keyword evidence="7 10" id="KW-0133">Cell shape</keyword>
<feature type="binding site" evidence="12">
    <location>
        <position position="275"/>
    </location>
    <ligand>
        <name>Mg(2+)</name>
        <dbReference type="ChEBI" id="CHEBI:18420"/>
        <label>2</label>
    </ligand>
</feature>
<dbReference type="PROSITE" id="PS50975">
    <property type="entry name" value="ATP_GRASP"/>
    <property type="match status" value="1"/>
</dbReference>
<evidence type="ECO:0000256" key="13">
    <source>
        <dbReference type="PROSITE-ProRule" id="PRU00409"/>
    </source>
</evidence>
<keyword evidence="4 10" id="KW-0436">Ligase</keyword>
<dbReference type="PANTHER" id="PTHR23132:SF23">
    <property type="entry name" value="D-ALANINE--D-ALANINE LIGASE B"/>
    <property type="match status" value="1"/>
</dbReference>
<dbReference type="Pfam" id="PF07478">
    <property type="entry name" value="Dala_Dala_lig_C"/>
    <property type="match status" value="1"/>
</dbReference>
<dbReference type="EC" id="6.3.2.4" evidence="10"/>
<sequence>MGVYMLKIAVLYGGTSGEREVSLSTGKGIINALKKNGHEVMDIDFNPERLNEILNLNVDLVFIGLHGRYGEDGKIQGLLDMLEIPYVGSGVLASALAMDKAKSKQIFSQYGIATARSKTYQVRSNNPSEISEAIKKDFKPPFVIKPNQEGSTLGLTIVKDIAQIEEGVENASQSDDTILVEDYIGGREVTVPVVGKQGEEKALPVIEIIPKSDYYDFESKYQPGGSEHIVPAQIPEEMTDKLQKHAVLAHQLLGCDVYSRVDFIVTNENEAVILEVNTLPGMTPTSLFPDSAKKIGWSYEEMVERFVELSIKK</sequence>
<keyword evidence="16" id="KW-1185">Reference proteome</keyword>
<comment type="pathway">
    <text evidence="10">Cell wall biogenesis; peptidoglycan biosynthesis.</text>
</comment>
<evidence type="ECO:0000313" key="15">
    <source>
        <dbReference type="EMBL" id="SEA60641.1"/>
    </source>
</evidence>
<dbReference type="HAMAP" id="MF_00047">
    <property type="entry name" value="Dala_Dala_lig"/>
    <property type="match status" value="1"/>
</dbReference>
<dbReference type="Proteomes" id="UP000198584">
    <property type="component" value="Unassembled WGS sequence"/>
</dbReference>
<evidence type="ECO:0000256" key="4">
    <source>
        <dbReference type="ARBA" id="ARBA00022598"/>
    </source>
</evidence>
<evidence type="ECO:0000259" key="14">
    <source>
        <dbReference type="PROSITE" id="PS50975"/>
    </source>
</evidence>
<proteinExistence type="inferred from homology"/>
<dbReference type="Pfam" id="PF01820">
    <property type="entry name" value="Dala_Dala_lig_N"/>
    <property type="match status" value="1"/>
</dbReference>
<dbReference type="NCBIfam" id="NF002378">
    <property type="entry name" value="PRK01372.1"/>
    <property type="match status" value="1"/>
</dbReference>
<dbReference type="Gene3D" id="3.30.1490.20">
    <property type="entry name" value="ATP-grasp fold, A domain"/>
    <property type="match status" value="1"/>
</dbReference>
<dbReference type="GO" id="GO:0071555">
    <property type="term" value="P:cell wall organization"/>
    <property type="evidence" value="ECO:0007669"/>
    <property type="project" value="UniProtKB-KW"/>
</dbReference>
<keyword evidence="8 10" id="KW-0573">Peptidoglycan synthesis</keyword>
<evidence type="ECO:0000256" key="3">
    <source>
        <dbReference type="ARBA" id="ARBA00022490"/>
    </source>
</evidence>
<comment type="subcellular location">
    <subcellularLocation>
        <location evidence="1 10">Cytoplasm</location>
    </subcellularLocation>
</comment>
<name>A0A1H4CJM3_9BACI</name>
<keyword evidence="5 13" id="KW-0547">Nucleotide-binding</keyword>
<comment type="cofactor">
    <cofactor evidence="12">
        <name>Mg(2+)</name>
        <dbReference type="ChEBI" id="CHEBI:18420"/>
    </cofactor>
    <cofactor evidence="12">
        <name>Mn(2+)</name>
        <dbReference type="ChEBI" id="CHEBI:29035"/>
    </cofactor>
    <text evidence="12">Binds 2 magnesium or manganese ions per subunit.</text>
</comment>
<comment type="function">
    <text evidence="10">Cell wall formation.</text>
</comment>
<dbReference type="UniPathway" id="UPA00219"/>
<dbReference type="GO" id="GO:0046872">
    <property type="term" value="F:metal ion binding"/>
    <property type="evidence" value="ECO:0007669"/>
    <property type="project" value="UniProtKB-KW"/>
</dbReference>
<dbReference type="InterPro" id="IPR011761">
    <property type="entry name" value="ATP-grasp"/>
</dbReference>
<accession>A0A1H4CJM3</accession>
<dbReference type="InterPro" id="IPR005905">
    <property type="entry name" value="D_ala_D_ala"/>
</dbReference>
<evidence type="ECO:0000256" key="6">
    <source>
        <dbReference type="ARBA" id="ARBA00022840"/>
    </source>
</evidence>
<dbReference type="InterPro" id="IPR000291">
    <property type="entry name" value="D-Ala_lig_Van_CS"/>
</dbReference>
<evidence type="ECO:0000256" key="11">
    <source>
        <dbReference type="PIRSR" id="PIRSR039102-1"/>
    </source>
</evidence>
<dbReference type="Gene3D" id="3.30.470.20">
    <property type="entry name" value="ATP-grasp fold, B domain"/>
    <property type="match status" value="1"/>
</dbReference>
<comment type="catalytic activity">
    <reaction evidence="10">
        <text>2 D-alanine + ATP = D-alanyl-D-alanine + ADP + phosphate + H(+)</text>
        <dbReference type="Rhea" id="RHEA:11224"/>
        <dbReference type="ChEBI" id="CHEBI:15378"/>
        <dbReference type="ChEBI" id="CHEBI:30616"/>
        <dbReference type="ChEBI" id="CHEBI:43474"/>
        <dbReference type="ChEBI" id="CHEBI:57416"/>
        <dbReference type="ChEBI" id="CHEBI:57822"/>
        <dbReference type="ChEBI" id="CHEBI:456216"/>
        <dbReference type="EC" id="6.3.2.4"/>
    </reaction>
</comment>
<keyword evidence="3 10" id="KW-0963">Cytoplasm</keyword>
<feature type="domain" description="ATP-grasp" evidence="14">
    <location>
        <begin position="104"/>
        <end position="308"/>
    </location>
</feature>
<evidence type="ECO:0000256" key="10">
    <source>
        <dbReference type="HAMAP-Rule" id="MF_00047"/>
    </source>
</evidence>
<evidence type="ECO:0000256" key="8">
    <source>
        <dbReference type="ARBA" id="ARBA00022984"/>
    </source>
</evidence>
<dbReference type="GO" id="GO:0005737">
    <property type="term" value="C:cytoplasm"/>
    <property type="evidence" value="ECO:0007669"/>
    <property type="project" value="UniProtKB-SubCell"/>
</dbReference>
<dbReference type="SUPFAM" id="SSF56059">
    <property type="entry name" value="Glutathione synthetase ATP-binding domain-like"/>
    <property type="match status" value="1"/>
</dbReference>
<dbReference type="STRING" id="571932.SAMN05421743_10684"/>
<feature type="active site" evidence="11">
    <location>
        <position position="286"/>
    </location>
</feature>
<dbReference type="EMBL" id="FNQR01000006">
    <property type="protein sequence ID" value="SEA60641.1"/>
    <property type="molecule type" value="Genomic_DNA"/>
</dbReference>
<feature type="active site" evidence="11">
    <location>
        <position position="18"/>
    </location>
</feature>
<dbReference type="NCBIfam" id="TIGR01205">
    <property type="entry name" value="D_ala_D_alaTIGR"/>
    <property type="match status" value="1"/>
</dbReference>
<evidence type="ECO:0000256" key="1">
    <source>
        <dbReference type="ARBA" id="ARBA00004496"/>
    </source>
</evidence>
<dbReference type="GO" id="GO:0008360">
    <property type="term" value="P:regulation of cell shape"/>
    <property type="evidence" value="ECO:0007669"/>
    <property type="project" value="UniProtKB-KW"/>
</dbReference>